<proteinExistence type="predicted"/>
<protein>
    <submittedName>
        <fullName evidence="1">Uncharacterized protein</fullName>
    </submittedName>
</protein>
<evidence type="ECO:0000313" key="1">
    <source>
        <dbReference type="EMBL" id="KZV46607.1"/>
    </source>
</evidence>
<dbReference type="Pfam" id="PF24046">
    <property type="entry name" value="At4g08330"/>
    <property type="match status" value="1"/>
</dbReference>
<dbReference type="OrthoDB" id="1907500at2759"/>
<dbReference type="PANTHER" id="PTHR33674:SF8">
    <property type="entry name" value="OS01G0833400 PROTEIN"/>
    <property type="match status" value="1"/>
</dbReference>
<gene>
    <name evidence="1" type="ORF">F511_40518</name>
</gene>
<name>A0A2Z7CL31_9LAMI</name>
<evidence type="ECO:0000313" key="2">
    <source>
        <dbReference type="Proteomes" id="UP000250235"/>
    </source>
</evidence>
<organism evidence="1 2">
    <name type="scientific">Dorcoceras hygrometricum</name>
    <dbReference type="NCBI Taxonomy" id="472368"/>
    <lineage>
        <taxon>Eukaryota</taxon>
        <taxon>Viridiplantae</taxon>
        <taxon>Streptophyta</taxon>
        <taxon>Embryophyta</taxon>
        <taxon>Tracheophyta</taxon>
        <taxon>Spermatophyta</taxon>
        <taxon>Magnoliopsida</taxon>
        <taxon>eudicotyledons</taxon>
        <taxon>Gunneridae</taxon>
        <taxon>Pentapetalae</taxon>
        <taxon>asterids</taxon>
        <taxon>lamiids</taxon>
        <taxon>Lamiales</taxon>
        <taxon>Gesneriaceae</taxon>
        <taxon>Didymocarpoideae</taxon>
        <taxon>Trichosporeae</taxon>
        <taxon>Loxocarpinae</taxon>
        <taxon>Dorcoceras</taxon>
    </lineage>
</organism>
<dbReference type="EMBL" id="KQ995470">
    <property type="protein sequence ID" value="KZV46607.1"/>
    <property type="molecule type" value="Genomic_DNA"/>
</dbReference>
<dbReference type="AlphaFoldDB" id="A0A2Z7CL31"/>
<dbReference type="PANTHER" id="PTHR33674">
    <property type="entry name" value="METHIONINE-S-OXIDE REDUCTASE"/>
    <property type="match status" value="1"/>
</dbReference>
<keyword evidence="2" id="KW-1185">Reference proteome</keyword>
<dbReference type="InterPro" id="IPR045282">
    <property type="entry name" value="At4g08330-like"/>
</dbReference>
<sequence>MKKGIISFFSIDDSRFNQVEEFSCVPYFISKYSWGLFRKRTKLSCQKCGNYIGIATDFNAFSPRLITNGSDSPSSSETSNMRKYDIRIRSLQPSSTNVGTPFVL</sequence>
<reference evidence="1 2" key="1">
    <citation type="journal article" date="2015" name="Proc. Natl. Acad. Sci. U.S.A.">
        <title>The resurrection genome of Boea hygrometrica: A blueprint for survival of dehydration.</title>
        <authorList>
            <person name="Xiao L."/>
            <person name="Yang G."/>
            <person name="Zhang L."/>
            <person name="Yang X."/>
            <person name="Zhao S."/>
            <person name="Ji Z."/>
            <person name="Zhou Q."/>
            <person name="Hu M."/>
            <person name="Wang Y."/>
            <person name="Chen M."/>
            <person name="Xu Y."/>
            <person name="Jin H."/>
            <person name="Xiao X."/>
            <person name="Hu G."/>
            <person name="Bao F."/>
            <person name="Hu Y."/>
            <person name="Wan P."/>
            <person name="Li L."/>
            <person name="Deng X."/>
            <person name="Kuang T."/>
            <person name="Xiang C."/>
            <person name="Zhu J.K."/>
            <person name="Oliver M.J."/>
            <person name="He Y."/>
        </authorList>
    </citation>
    <scope>NUCLEOTIDE SEQUENCE [LARGE SCALE GENOMIC DNA]</scope>
    <source>
        <strain evidence="2">cv. XS01</strain>
    </source>
</reference>
<accession>A0A2Z7CL31</accession>
<dbReference type="Proteomes" id="UP000250235">
    <property type="component" value="Unassembled WGS sequence"/>
</dbReference>